<feature type="transmembrane region" description="Helical" evidence="1">
    <location>
        <begin position="245"/>
        <end position="263"/>
    </location>
</feature>
<dbReference type="OMA" id="THSHVFK"/>
<feature type="transmembrane region" description="Helical" evidence="1">
    <location>
        <begin position="92"/>
        <end position="114"/>
    </location>
</feature>
<feature type="transmembrane region" description="Helical" evidence="1">
    <location>
        <begin position="170"/>
        <end position="192"/>
    </location>
</feature>
<dbReference type="AlphaFoldDB" id="A0A328Q1C1"/>
<dbReference type="Proteomes" id="UP000248557">
    <property type="component" value="Unassembled WGS sequence"/>
</dbReference>
<accession>A0A328Q1C1</accession>
<dbReference type="RefSeq" id="WP_011406242.1">
    <property type="nucleotide sequence ID" value="NZ_CATZNA010000009.1"/>
</dbReference>
<keyword evidence="1" id="KW-1133">Transmembrane helix</keyword>
<gene>
    <name evidence="2" type="ORF">CA615_03120</name>
</gene>
<protein>
    <submittedName>
        <fullName evidence="2">Uncharacterized protein</fullName>
    </submittedName>
</protein>
<keyword evidence="1" id="KW-0472">Membrane</keyword>
<comment type="caution">
    <text evidence="2">The sequence shown here is derived from an EMBL/GenBank/DDBJ whole genome shotgun (WGS) entry which is preliminary data.</text>
</comment>
<evidence type="ECO:0000256" key="1">
    <source>
        <dbReference type="SAM" id="Phobius"/>
    </source>
</evidence>
<reference evidence="2 3" key="1">
    <citation type="submission" date="2017-05" db="EMBL/GenBank/DDBJ databases">
        <title>Host range expansion of the Methanosphaera genus to humans and monogastric animals involves recent and extensive reduction in genome content.</title>
        <authorList>
            <person name="Hoedt E.C."/>
            <person name="Volmer J.G."/>
            <person name="Parks D.H."/>
            <person name="Rosewarne C.P."/>
            <person name="Denman S.E."/>
            <person name="Mcsweeney C.S."/>
            <person name="O Cuiv P."/>
            <person name="Hugenholtz P."/>
            <person name="Tyson G.W."/>
            <person name="Morrison M."/>
        </authorList>
    </citation>
    <scope>NUCLEOTIDE SEQUENCE [LARGE SCALE GENOMIC DNA]</scope>
    <source>
        <strain evidence="2 3">PA5</strain>
    </source>
</reference>
<proteinExistence type="predicted"/>
<evidence type="ECO:0000313" key="3">
    <source>
        <dbReference type="Proteomes" id="UP000248557"/>
    </source>
</evidence>
<organism evidence="2 3">
    <name type="scientific">Methanosphaera stadtmanae</name>
    <dbReference type="NCBI Taxonomy" id="2317"/>
    <lineage>
        <taxon>Archaea</taxon>
        <taxon>Methanobacteriati</taxon>
        <taxon>Methanobacteriota</taxon>
        <taxon>Methanomada group</taxon>
        <taxon>Methanobacteria</taxon>
        <taxon>Methanobacteriales</taxon>
        <taxon>Methanobacteriaceae</taxon>
        <taxon>Methanosphaera</taxon>
    </lineage>
</organism>
<dbReference type="GeneID" id="3856253"/>
<name>A0A328Q1C1_9EURY</name>
<dbReference type="EMBL" id="NGJK01000029">
    <property type="protein sequence ID" value="RAP03323.1"/>
    <property type="molecule type" value="Genomic_DNA"/>
</dbReference>
<sequence length="354" mass="39519">MERSIIDKLFKIDKTIIVGLGLIILGFIILVTDFIDSFVTNLLWPLLEGSSEGKTVLFLGMLGLILIISSLINQNNSIKHRLYPDNDYHLKYILFVVVILLCCAVLGLIIEFYIRYKLGISFFTILTSLDPSTSTTSPMHSHAYKSILGYLSKSFVPAHVNTSSSILKFVFPYALIVVPIWIVSFICGVIGLSDMKPLHKAITTIALTLALIGILDGGMFSQPFLIGIGFLLLMYFSNGKIGIKYFIKPVVIMGYILLVGMIIEVGGSDMSYHTLSVINQTEPVDMSQYNVTNIEVHGDVTTYTLATKTDDKQLIRQIFASFKGKADVTFMSWNFYSYLDNPTMRQRQAAKNIS</sequence>
<feature type="transmembrane region" description="Helical" evidence="1">
    <location>
        <begin position="12"/>
        <end position="35"/>
    </location>
</feature>
<keyword evidence="1" id="KW-0812">Transmembrane</keyword>
<feature type="transmembrane region" description="Helical" evidence="1">
    <location>
        <begin position="55"/>
        <end position="72"/>
    </location>
</feature>
<feature type="transmembrane region" description="Helical" evidence="1">
    <location>
        <begin position="204"/>
        <end position="233"/>
    </location>
</feature>
<evidence type="ECO:0000313" key="2">
    <source>
        <dbReference type="EMBL" id="RAP03323.1"/>
    </source>
</evidence>